<comment type="pathway">
    <text evidence="10">Cofactor biosynthesis; molybdopterin biosynthesis.</text>
</comment>
<dbReference type="HAMAP" id="MF_01225_B">
    <property type="entry name" value="MoaA_B"/>
    <property type="match status" value="1"/>
</dbReference>
<keyword evidence="8 10" id="KW-0501">Molybdenum cofactor biosynthesis</keyword>
<dbReference type="SMART" id="SM00729">
    <property type="entry name" value="Elp3"/>
    <property type="match status" value="1"/>
</dbReference>
<organism evidence="13">
    <name type="scientific">Candidatus Kentrum eta</name>
    <dbReference type="NCBI Taxonomy" id="2126337"/>
    <lineage>
        <taxon>Bacteria</taxon>
        <taxon>Pseudomonadati</taxon>
        <taxon>Pseudomonadota</taxon>
        <taxon>Gammaproteobacteria</taxon>
        <taxon>Candidatus Kentrum</taxon>
    </lineage>
</organism>
<evidence type="ECO:0000256" key="5">
    <source>
        <dbReference type="ARBA" id="ARBA00023004"/>
    </source>
</evidence>
<keyword evidence="1 10" id="KW-0004">4Fe-4S</keyword>
<dbReference type="GO" id="GO:0006777">
    <property type="term" value="P:Mo-molybdopterin cofactor biosynthetic process"/>
    <property type="evidence" value="ECO:0007669"/>
    <property type="project" value="UniProtKB-UniRule"/>
</dbReference>
<feature type="binding site" evidence="10">
    <location>
        <position position="28"/>
    </location>
    <ligand>
        <name>S-adenosyl-L-methionine</name>
        <dbReference type="ChEBI" id="CHEBI:59789"/>
    </ligand>
</feature>
<feature type="binding site" evidence="10">
    <location>
        <position position="29"/>
    </location>
    <ligand>
        <name>[4Fe-4S] cluster</name>
        <dbReference type="ChEBI" id="CHEBI:49883"/>
        <label>1</label>
        <note>4Fe-4S-S-AdoMet</note>
    </ligand>
</feature>
<evidence type="ECO:0000256" key="4">
    <source>
        <dbReference type="ARBA" id="ARBA00022741"/>
    </source>
</evidence>
<comment type="subunit">
    <text evidence="10">Monomer and homodimer.</text>
</comment>
<feature type="binding site" evidence="10">
    <location>
        <position position="253"/>
    </location>
    <ligand>
        <name>[4Fe-4S] cluster</name>
        <dbReference type="ChEBI" id="CHEBI:49883"/>
        <label>2</label>
        <note>4Fe-4S-substrate</note>
    </ligand>
</feature>
<dbReference type="SUPFAM" id="SSF102114">
    <property type="entry name" value="Radical SAM enzymes"/>
    <property type="match status" value="1"/>
</dbReference>
<feature type="binding site" evidence="10">
    <location>
        <position position="69"/>
    </location>
    <ligand>
        <name>S-adenosyl-L-methionine</name>
        <dbReference type="ChEBI" id="CHEBI:59789"/>
    </ligand>
</feature>
<feature type="binding site" evidence="10">
    <location>
        <position position="256"/>
    </location>
    <ligand>
        <name>[4Fe-4S] cluster</name>
        <dbReference type="ChEBI" id="CHEBI:49883"/>
        <label>2</label>
        <note>4Fe-4S-substrate</note>
    </ligand>
</feature>
<evidence type="ECO:0000259" key="11">
    <source>
        <dbReference type="PROSITE" id="PS51918"/>
    </source>
</evidence>
<dbReference type="InterPro" id="IPR013785">
    <property type="entry name" value="Aldolase_TIM"/>
</dbReference>
<keyword evidence="2 10" id="KW-0949">S-adenosyl-L-methionine</keyword>
<dbReference type="InterPro" id="IPR050105">
    <property type="entry name" value="MoCo_biosynth_MoaA/MoaC"/>
</dbReference>
<dbReference type="EC" id="4.1.99.22" evidence="10"/>
<dbReference type="GO" id="GO:1904047">
    <property type="term" value="F:S-adenosyl-L-methionine binding"/>
    <property type="evidence" value="ECO:0007669"/>
    <property type="project" value="UniProtKB-UniRule"/>
</dbReference>
<dbReference type="Pfam" id="PF04055">
    <property type="entry name" value="Radical_SAM"/>
    <property type="match status" value="1"/>
</dbReference>
<keyword evidence="3 10" id="KW-0479">Metal-binding</keyword>
<feature type="domain" description="Radical SAM core" evidence="11">
    <location>
        <begin position="6"/>
        <end position="230"/>
    </location>
</feature>
<dbReference type="EMBL" id="CAADFG010000001">
    <property type="protein sequence ID" value="VFJ86358.1"/>
    <property type="molecule type" value="Genomic_DNA"/>
</dbReference>
<dbReference type="SFLD" id="SFLDG01067">
    <property type="entry name" value="SPASM/twitch_domain_containing"/>
    <property type="match status" value="1"/>
</dbReference>
<dbReference type="SFLD" id="SFLDG01386">
    <property type="entry name" value="main_SPASM_domain-containing"/>
    <property type="match status" value="1"/>
</dbReference>
<dbReference type="InterPro" id="IPR010505">
    <property type="entry name" value="MoaA_twitch"/>
</dbReference>
<sequence>MQLIDPFGRHIEYLRLSVTDKCNYRCFYCLPKGSRHFEAPENRLNFHEIERVARVFSQLGVSRFRITGGEPLVRKGIVDLAARLSGLPGVHDLSLSTNASLLLRYAKPLRLAGIGRINVSLDTLEPDRFHRLTGGNLGDVLAGLEAAAAAGFAPIKINMVALKGQNDDEFEDMAAFCLERDFTLRFIETMPMGRPGCGLRGHYSDLRAVKAQLARKFELLPDIVTGGGPARYFRVAGTKLRIGFITPISQHFCVTCNRVRLSVAGMLYLCLGQNHRYDLQPLLRNGADDDTLREAIVKALTLKPKRHEFEDKPGQVRRPMSMTGG</sequence>
<comment type="catalytic activity">
    <reaction evidence="10">
        <text>GTP + AH2 + S-adenosyl-L-methionine = (8S)-3',8-cyclo-7,8-dihydroguanosine 5'-triphosphate + 5'-deoxyadenosine + L-methionine + A + H(+)</text>
        <dbReference type="Rhea" id="RHEA:49576"/>
        <dbReference type="ChEBI" id="CHEBI:13193"/>
        <dbReference type="ChEBI" id="CHEBI:15378"/>
        <dbReference type="ChEBI" id="CHEBI:17319"/>
        <dbReference type="ChEBI" id="CHEBI:17499"/>
        <dbReference type="ChEBI" id="CHEBI:37565"/>
        <dbReference type="ChEBI" id="CHEBI:57844"/>
        <dbReference type="ChEBI" id="CHEBI:59789"/>
        <dbReference type="ChEBI" id="CHEBI:131766"/>
        <dbReference type="EC" id="4.1.99.22"/>
    </reaction>
</comment>
<dbReference type="InterPro" id="IPR006638">
    <property type="entry name" value="Elp3/MiaA/NifB-like_rSAM"/>
</dbReference>
<evidence type="ECO:0000256" key="6">
    <source>
        <dbReference type="ARBA" id="ARBA00023014"/>
    </source>
</evidence>
<keyword evidence="4 10" id="KW-0547">Nucleotide-binding</keyword>
<dbReference type="SFLD" id="SFLDS00029">
    <property type="entry name" value="Radical_SAM"/>
    <property type="match status" value="1"/>
</dbReference>
<keyword evidence="5 10" id="KW-0408">Iron</keyword>
<dbReference type="GO" id="GO:0005525">
    <property type="term" value="F:GTP binding"/>
    <property type="evidence" value="ECO:0007669"/>
    <property type="project" value="UniProtKB-UniRule"/>
</dbReference>
<dbReference type="NCBIfam" id="TIGR02666">
    <property type="entry name" value="moaA"/>
    <property type="match status" value="1"/>
</dbReference>
<dbReference type="PANTHER" id="PTHR22960:SF0">
    <property type="entry name" value="MOLYBDENUM COFACTOR BIOSYNTHESIS PROTEIN 1"/>
    <property type="match status" value="1"/>
</dbReference>
<dbReference type="GO" id="GO:0061799">
    <property type="term" value="F:cyclic pyranopterin monophosphate synthase activity"/>
    <property type="evidence" value="ECO:0007669"/>
    <property type="project" value="TreeGrafter"/>
</dbReference>
<evidence type="ECO:0000313" key="13">
    <source>
        <dbReference type="EMBL" id="VFJ88169.1"/>
    </source>
</evidence>
<comment type="function">
    <text evidence="10">Catalyzes the cyclization of GTP to (8S)-3',8-cyclo-7,8-dihydroguanosine 5'-triphosphate.</text>
</comment>
<dbReference type="InterPro" id="IPR058240">
    <property type="entry name" value="rSAM_sf"/>
</dbReference>
<dbReference type="InterPro" id="IPR040064">
    <property type="entry name" value="MoaA-like"/>
</dbReference>
<feature type="binding site" evidence="10">
    <location>
        <position position="190"/>
    </location>
    <ligand>
        <name>S-adenosyl-L-methionine</name>
        <dbReference type="ChEBI" id="CHEBI:59789"/>
    </ligand>
</feature>
<evidence type="ECO:0000313" key="14">
    <source>
        <dbReference type="EMBL" id="VFJ95393.1"/>
    </source>
</evidence>
<dbReference type="PANTHER" id="PTHR22960">
    <property type="entry name" value="MOLYBDOPTERIN COFACTOR SYNTHESIS PROTEIN A"/>
    <property type="match status" value="1"/>
</dbReference>
<protein>
    <recommendedName>
        <fullName evidence="10">GTP 3',8-cyclase</fullName>
        <ecNumber evidence="10">4.1.99.22</ecNumber>
    </recommendedName>
    <alternativeName>
        <fullName evidence="10">Molybdenum cofactor biosynthesis protein A</fullName>
    </alternativeName>
</protein>
<feature type="binding site" evidence="10">
    <location>
        <position position="120"/>
    </location>
    <ligand>
        <name>S-adenosyl-L-methionine</name>
        <dbReference type="ChEBI" id="CHEBI:59789"/>
    </ligand>
</feature>
<proteinExistence type="inferred from homology"/>
<dbReference type="UniPathway" id="UPA00344"/>
<evidence type="ECO:0000313" key="12">
    <source>
        <dbReference type="EMBL" id="VFJ86358.1"/>
    </source>
</evidence>
<comment type="similarity">
    <text evidence="10">Belongs to the radical SAM superfamily. MoaA family.</text>
</comment>
<keyword evidence="7 10" id="KW-0342">GTP-binding</keyword>
<evidence type="ECO:0000256" key="3">
    <source>
        <dbReference type="ARBA" id="ARBA00022723"/>
    </source>
</evidence>
<evidence type="ECO:0000256" key="9">
    <source>
        <dbReference type="ARBA" id="ARBA00023239"/>
    </source>
</evidence>
<feature type="binding site" evidence="10">
    <location>
        <position position="156"/>
    </location>
    <ligand>
        <name>GTP</name>
        <dbReference type="ChEBI" id="CHEBI:37565"/>
    </ligand>
</feature>
<feature type="binding site" evidence="10">
    <location>
        <begin position="258"/>
        <end position="260"/>
    </location>
    <ligand>
        <name>GTP</name>
        <dbReference type="ChEBI" id="CHEBI:37565"/>
    </ligand>
</feature>
<feature type="binding site" evidence="10">
    <location>
        <position position="22"/>
    </location>
    <ligand>
        <name>[4Fe-4S] cluster</name>
        <dbReference type="ChEBI" id="CHEBI:49883"/>
        <label>1</label>
        <note>4Fe-4S-S-AdoMet</note>
    </ligand>
</feature>
<keyword evidence="9 10" id="KW-0456">Lyase</keyword>
<gene>
    <name evidence="10" type="primary">moaA</name>
    <name evidence="12" type="ORF">BECKH772A_GA0070896_1000116</name>
    <name evidence="13" type="ORF">BECKH772B_GA0070898_100017</name>
    <name evidence="14" type="ORF">BECKH772C_GA0070978_1000216</name>
</gene>
<dbReference type="GO" id="GO:0051539">
    <property type="term" value="F:4 iron, 4 sulfur cluster binding"/>
    <property type="evidence" value="ECO:0007669"/>
    <property type="project" value="UniProtKB-UniRule"/>
</dbReference>
<dbReference type="InterPro" id="IPR007197">
    <property type="entry name" value="rSAM"/>
</dbReference>
<evidence type="ECO:0000256" key="1">
    <source>
        <dbReference type="ARBA" id="ARBA00022485"/>
    </source>
</evidence>
<dbReference type="Gene3D" id="3.20.20.70">
    <property type="entry name" value="Aldolase class I"/>
    <property type="match status" value="1"/>
</dbReference>
<dbReference type="GO" id="GO:0061798">
    <property type="term" value="F:GTP 3',8'-cyclase activity"/>
    <property type="evidence" value="ECO:0007669"/>
    <property type="project" value="UniProtKB-UniRule"/>
</dbReference>
<dbReference type="SFLD" id="SFLDG01383">
    <property type="entry name" value="cyclic_pyranopterin_phosphate"/>
    <property type="match status" value="1"/>
</dbReference>
<evidence type="ECO:0000256" key="10">
    <source>
        <dbReference type="HAMAP-Rule" id="MF_01225"/>
    </source>
</evidence>
<dbReference type="CDD" id="cd01335">
    <property type="entry name" value="Radical_SAM"/>
    <property type="match status" value="1"/>
</dbReference>
<feature type="binding site" evidence="10">
    <location>
        <position position="65"/>
    </location>
    <ligand>
        <name>GTP</name>
        <dbReference type="ChEBI" id="CHEBI:37565"/>
    </ligand>
</feature>
<feature type="binding site" evidence="10">
    <location>
        <position position="270"/>
    </location>
    <ligand>
        <name>[4Fe-4S] cluster</name>
        <dbReference type="ChEBI" id="CHEBI:49883"/>
        <label>2</label>
        <note>4Fe-4S-substrate</note>
    </ligand>
</feature>
<dbReference type="Pfam" id="PF06463">
    <property type="entry name" value="Mob_synth_C"/>
    <property type="match status" value="1"/>
</dbReference>
<reference evidence="13" key="1">
    <citation type="submission" date="2019-02" db="EMBL/GenBank/DDBJ databases">
        <authorList>
            <person name="Gruber-Vodicka R. H."/>
            <person name="Seah K. B. B."/>
        </authorList>
    </citation>
    <scope>NUCLEOTIDE SEQUENCE</scope>
    <source>
        <strain evidence="14">BECK_SA2B12</strain>
        <strain evidence="12">BECK_SA2B15</strain>
        <strain evidence="13">BECK_SA2B20</strain>
    </source>
</reference>
<keyword evidence="6 10" id="KW-0411">Iron-sulfur</keyword>
<feature type="binding site" evidence="10">
    <location>
        <position position="26"/>
    </location>
    <ligand>
        <name>[4Fe-4S] cluster</name>
        <dbReference type="ChEBI" id="CHEBI:49883"/>
        <label>1</label>
        <note>4Fe-4S-S-AdoMet</note>
    </ligand>
</feature>
<feature type="binding site" evidence="10">
    <location>
        <position position="15"/>
    </location>
    <ligand>
        <name>GTP</name>
        <dbReference type="ChEBI" id="CHEBI:37565"/>
    </ligand>
</feature>
<evidence type="ECO:0000256" key="2">
    <source>
        <dbReference type="ARBA" id="ARBA00022691"/>
    </source>
</evidence>
<dbReference type="PROSITE" id="PS51918">
    <property type="entry name" value="RADICAL_SAM"/>
    <property type="match status" value="1"/>
</dbReference>
<feature type="binding site" evidence="10">
    <location>
        <position position="96"/>
    </location>
    <ligand>
        <name>GTP</name>
        <dbReference type="ChEBI" id="CHEBI:37565"/>
    </ligand>
</feature>
<dbReference type="CDD" id="cd21117">
    <property type="entry name" value="Twitch_MoaA"/>
    <property type="match status" value="1"/>
</dbReference>
<dbReference type="GO" id="GO:0046872">
    <property type="term" value="F:metal ion binding"/>
    <property type="evidence" value="ECO:0007669"/>
    <property type="project" value="UniProtKB-KW"/>
</dbReference>
<dbReference type="EMBL" id="CAADFJ010000002">
    <property type="protein sequence ID" value="VFJ95393.1"/>
    <property type="molecule type" value="Genomic_DNA"/>
</dbReference>
<accession>A0A450U8D8</accession>
<comment type="cofactor">
    <cofactor evidence="10">
        <name>[4Fe-4S] cluster</name>
        <dbReference type="ChEBI" id="CHEBI:49883"/>
    </cofactor>
    <text evidence="10">Binds 2 [4Fe-4S] clusters. Binds 1 [4Fe-4S] cluster coordinated with 3 cysteines and an exchangeable S-adenosyl-L-methionine and 1 [4Fe-4S] cluster coordinated with 3 cysteines and the GTP-derived substrate.</text>
</comment>
<evidence type="ECO:0000256" key="7">
    <source>
        <dbReference type="ARBA" id="ARBA00023134"/>
    </source>
</evidence>
<evidence type="ECO:0000256" key="8">
    <source>
        <dbReference type="ARBA" id="ARBA00023150"/>
    </source>
</evidence>
<dbReference type="AlphaFoldDB" id="A0A450U8D8"/>
<name>A0A450U8D8_9GAMM</name>
<dbReference type="InterPro" id="IPR013483">
    <property type="entry name" value="MoaA"/>
</dbReference>
<dbReference type="EMBL" id="CAADFI010000001">
    <property type="protein sequence ID" value="VFJ88169.1"/>
    <property type="molecule type" value="Genomic_DNA"/>
</dbReference>